<organism evidence="1 2">
    <name type="scientific">Fusarium venenatum</name>
    <dbReference type="NCBI Taxonomy" id="56646"/>
    <lineage>
        <taxon>Eukaryota</taxon>
        <taxon>Fungi</taxon>
        <taxon>Dikarya</taxon>
        <taxon>Ascomycota</taxon>
        <taxon>Pezizomycotina</taxon>
        <taxon>Sordariomycetes</taxon>
        <taxon>Hypocreomycetidae</taxon>
        <taxon>Hypocreales</taxon>
        <taxon>Nectriaceae</taxon>
        <taxon>Fusarium</taxon>
    </lineage>
</organism>
<dbReference type="AlphaFoldDB" id="A0A2L2SZ13"/>
<dbReference type="Proteomes" id="UP000245910">
    <property type="component" value="Chromosome II"/>
</dbReference>
<accession>A0A2L2SZ13</accession>
<keyword evidence="2" id="KW-1185">Reference proteome</keyword>
<name>A0A2L2SZ13_9HYPO</name>
<evidence type="ECO:0000313" key="1">
    <source>
        <dbReference type="EMBL" id="CEI60163.1"/>
    </source>
</evidence>
<evidence type="ECO:0000313" key="2">
    <source>
        <dbReference type="Proteomes" id="UP000245910"/>
    </source>
</evidence>
<dbReference type="EMBL" id="LN649230">
    <property type="protein sequence ID" value="CEI60163.1"/>
    <property type="molecule type" value="Genomic_DNA"/>
</dbReference>
<proteinExistence type="predicted"/>
<reference evidence="2" key="1">
    <citation type="submission" date="2014-10" db="EMBL/GenBank/DDBJ databases">
        <authorList>
            <person name="King R."/>
        </authorList>
    </citation>
    <scope>NUCLEOTIDE SEQUENCE [LARGE SCALE GENOMIC DNA]</scope>
    <source>
        <strain evidence="2">A3/5</strain>
    </source>
</reference>
<sequence>MSLLHFLGSIHRPAFYHVENYPGTPSTLSLWHCPFQKKPPCGKALFYMRLASGQKGLQKDNCLLSSPCAAITNHSNFASGSGTERLRKASDWPENKTSSVRTRMVRLPNSLPIGPISFNGLSIYFWRITTFFMYVLSCMQQRHLSGARVLLGLAHFAMCVG</sequence>
<protein>
    <submittedName>
        <fullName evidence="1">Uncharacterized protein</fullName>
    </submittedName>
</protein>